<dbReference type="AlphaFoldDB" id="A0A0K6HY20"/>
<feature type="domain" description="Bacterial type II secretion system protein E" evidence="6">
    <location>
        <begin position="397"/>
        <end position="411"/>
    </location>
</feature>
<keyword evidence="3" id="KW-0963">Cytoplasm</keyword>
<dbReference type="RefSeq" id="WP_055450051.1">
    <property type="nucleotide sequence ID" value="NZ_CYHF01000003.1"/>
</dbReference>
<dbReference type="InterPro" id="IPR027417">
    <property type="entry name" value="P-loop_NTPase"/>
</dbReference>
<dbReference type="STRING" id="339866.GCA_001418255_01145"/>
<evidence type="ECO:0000259" key="6">
    <source>
        <dbReference type="PROSITE" id="PS00662"/>
    </source>
</evidence>
<dbReference type="GO" id="GO:0005886">
    <property type="term" value="C:plasma membrane"/>
    <property type="evidence" value="ECO:0007669"/>
    <property type="project" value="TreeGrafter"/>
</dbReference>
<comment type="subcellular location">
    <subcellularLocation>
        <location evidence="1">Cytoplasm</location>
    </subcellularLocation>
</comment>
<dbReference type="PANTHER" id="PTHR30258:SF1">
    <property type="entry name" value="PROTEIN TRANSPORT PROTEIN HOFB HOMOLOG"/>
    <property type="match status" value="1"/>
</dbReference>
<evidence type="ECO:0000256" key="4">
    <source>
        <dbReference type="ARBA" id="ARBA00022741"/>
    </source>
</evidence>
<proteinExistence type="inferred from homology"/>
<dbReference type="InterPro" id="IPR013374">
    <property type="entry name" value="ATPase_typ4_pilus-assembl_PilB"/>
</dbReference>
<dbReference type="InterPro" id="IPR007831">
    <property type="entry name" value="T2SS_GspE_N"/>
</dbReference>
<comment type="similarity">
    <text evidence="2">Belongs to the GSP E family.</text>
</comment>
<dbReference type="PROSITE" id="PS00662">
    <property type="entry name" value="T2SP_E"/>
    <property type="match status" value="1"/>
</dbReference>
<dbReference type="EMBL" id="CYHF01000003">
    <property type="protein sequence ID" value="CUA95809.1"/>
    <property type="molecule type" value="Genomic_DNA"/>
</dbReference>
<keyword evidence="5" id="KW-0067">ATP-binding</keyword>
<dbReference type="FunFam" id="3.30.450.90:FF:000001">
    <property type="entry name" value="Type II secretion system ATPase GspE"/>
    <property type="match status" value="1"/>
</dbReference>
<dbReference type="NCBIfam" id="TIGR02538">
    <property type="entry name" value="type_IV_pilB"/>
    <property type="match status" value="1"/>
</dbReference>
<evidence type="ECO:0000256" key="5">
    <source>
        <dbReference type="ARBA" id="ARBA00022840"/>
    </source>
</evidence>
<sequence length="580" mass="63386">MSATTIAASASPPSKVLPGLAHALVQAELLPRTLVEQIHQRSQETRSSFIATLIGSGSMNAPDLAHWVSKTFSLPLLDLDAYDPTRLATGAIDSKIIQGYKVLPLLKRGNRLVVATADPADHEAEDKIKFQSQAQIELVVVEYDKLTRIIDQAGQSANSQISALVGEDFDLGDLSDGSEATETKDQQAAEVDDAPVVRFLQKMLIDAINMRASDLHFEPFEHFYRIRFRVDGELREIAQPPASIKEKLASRIKVISKLDIAERRVPQDGRMKLRVSPEKSIDFRVSTLPTLYGEKIVMRILDSSAAKLGIDALGYEPEEREKLVRAIHRPYGMILVTGPTGSGKTVSLYTCLNLLNQPGVNISTAEDPAEINLPGVNQVNVNEKAGLTFANALRAFLRQDPDIIMVGEIRDLETADISIKAAQTGHLVLSTVHTNDAPTTLTRLMNMGVPAFNIASSVILITAQRLARKLCSQCKTPADLPAETLLEAGFQEEDLDGRWKPYKAGKCNACGGTGYKGRVGIYQVMPISEEIQRIILNHGTAMDIAEQARKEGVRSLRESGLLKVKQGVTSLEEIIAVTNE</sequence>
<dbReference type="SUPFAM" id="SSF52540">
    <property type="entry name" value="P-loop containing nucleoside triphosphate hydrolases"/>
    <property type="match status" value="1"/>
</dbReference>
<organism evidence="7 8">
    <name type="scientific">Thiomonas bhubaneswarensis</name>
    <dbReference type="NCBI Taxonomy" id="339866"/>
    <lineage>
        <taxon>Bacteria</taxon>
        <taxon>Pseudomonadati</taxon>
        <taxon>Pseudomonadota</taxon>
        <taxon>Betaproteobacteria</taxon>
        <taxon>Burkholderiales</taxon>
        <taxon>Thiomonas</taxon>
    </lineage>
</organism>
<dbReference type="SUPFAM" id="SSF160246">
    <property type="entry name" value="EspE N-terminal domain-like"/>
    <property type="match status" value="1"/>
</dbReference>
<dbReference type="Pfam" id="PF05157">
    <property type="entry name" value="MshEN"/>
    <property type="match status" value="1"/>
</dbReference>
<reference evidence="8" key="1">
    <citation type="submission" date="2015-08" db="EMBL/GenBank/DDBJ databases">
        <authorList>
            <person name="Varghese N."/>
        </authorList>
    </citation>
    <scope>NUCLEOTIDE SEQUENCE [LARGE SCALE GENOMIC DNA]</scope>
    <source>
        <strain evidence="8">DSM 18181</strain>
    </source>
</reference>
<name>A0A0K6HY20_9BURK</name>
<dbReference type="Pfam" id="PF00437">
    <property type="entry name" value="T2SSE"/>
    <property type="match status" value="1"/>
</dbReference>
<dbReference type="GO" id="GO:0005524">
    <property type="term" value="F:ATP binding"/>
    <property type="evidence" value="ECO:0007669"/>
    <property type="project" value="UniProtKB-KW"/>
</dbReference>
<dbReference type="GO" id="GO:0005737">
    <property type="term" value="C:cytoplasm"/>
    <property type="evidence" value="ECO:0007669"/>
    <property type="project" value="UniProtKB-SubCell"/>
</dbReference>
<evidence type="ECO:0000256" key="3">
    <source>
        <dbReference type="ARBA" id="ARBA00022490"/>
    </source>
</evidence>
<dbReference type="OrthoDB" id="5790493at2"/>
<dbReference type="GO" id="GO:0009297">
    <property type="term" value="P:pilus assembly"/>
    <property type="evidence" value="ECO:0007669"/>
    <property type="project" value="InterPro"/>
</dbReference>
<gene>
    <name evidence="7" type="ORF">Ga0061069_103266</name>
</gene>
<dbReference type="InterPro" id="IPR003593">
    <property type="entry name" value="AAA+_ATPase"/>
</dbReference>
<evidence type="ECO:0000256" key="1">
    <source>
        <dbReference type="ARBA" id="ARBA00004496"/>
    </source>
</evidence>
<dbReference type="InterPro" id="IPR037257">
    <property type="entry name" value="T2SS_E_N_sf"/>
</dbReference>
<dbReference type="SMART" id="SM00382">
    <property type="entry name" value="AAA"/>
    <property type="match status" value="1"/>
</dbReference>
<dbReference type="FunFam" id="3.40.50.300:FF:000398">
    <property type="entry name" value="Type IV pilus assembly ATPase PilB"/>
    <property type="match status" value="1"/>
</dbReference>
<dbReference type="Gene3D" id="3.30.450.90">
    <property type="match status" value="1"/>
</dbReference>
<dbReference type="InterPro" id="IPR001482">
    <property type="entry name" value="T2SS/T4SS_dom"/>
</dbReference>
<dbReference type="Gene3D" id="3.30.300.160">
    <property type="entry name" value="Type II secretion system, protein E, N-terminal domain"/>
    <property type="match status" value="1"/>
</dbReference>
<dbReference type="GO" id="GO:0016887">
    <property type="term" value="F:ATP hydrolysis activity"/>
    <property type="evidence" value="ECO:0007669"/>
    <property type="project" value="InterPro"/>
</dbReference>
<keyword evidence="8" id="KW-1185">Reference proteome</keyword>
<keyword evidence="4" id="KW-0547">Nucleotide-binding</keyword>
<dbReference type="CDD" id="cd01129">
    <property type="entry name" value="PulE-GspE-like"/>
    <property type="match status" value="1"/>
</dbReference>
<evidence type="ECO:0000256" key="2">
    <source>
        <dbReference type="ARBA" id="ARBA00006611"/>
    </source>
</evidence>
<dbReference type="Proteomes" id="UP000183649">
    <property type="component" value="Unassembled WGS sequence"/>
</dbReference>
<accession>A0A0K6HY20</accession>
<evidence type="ECO:0000313" key="8">
    <source>
        <dbReference type="Proteomes" id="UP000183649"/>
    </source>
</evidence>
<dbReference type="Gene3D" id="3.40.50.300">
    <property type="entry name" value="P-loop containing nucleotide triphosphate hydrolases"/>
    <property type="match status" value="1"/>
</dbReference>
<dbReference type="PANTHER" id="PTHR30258">
    <property type="entry name" value="TYPE II SECRETION SYSTEM PROTEIN GSPE-RELATED"/>
    <property type="match status" value="1"/>
</dbReference>
<evidence type="ECO:0000313" key="7">
    <source>
        <dbReference type="EMBL" id="CUA95809.1"/>
    </source>
</evidence>
<protein>
    <submittedName>
        <fullName evidence="7">Type IV-A pilus assembly ATPase PilB</fullName>
    </submittedName>
</protein>